<reference evidence="3 4" key="1">
    <citation type="submission" date="2016-10" db="EMBL/GenBank/DDBJ databases">
        <authorList>
            <person name="de Groot N.N."/>
        </authorList>
    </citation>
    <scope>NUCLEOTIDE SEQUENCE [LARGE SCALE GENOMIC DNA]</scope>
    <source>
        <strain>GEY</strain>
        <strain evidence="4">DSM 9560</strain>
    </source>
</reference>
<evidence type="ECO:0000313" key="3">
    <source>
        <dbReference type="EMBL" id="SFF34126.1"/>
    </source>
</evidence>
<dbReference type="Gene3D" id="3.40.50.2000">
    <property type="entry name" value="Glycogen Phosphorylase B"/>
    <property type="match status" value="2"/>
</dbReference>
<protein>
    <submittedName>
        <fullName evidence="3">Glycosyltransferase involved in cell wall bisynthesis</fullName>
    </submittedName>
</protein>
<dbReference type="Pfam" id="PF00534">
    <property type="entry name" value="Glycos_transf_1"/>
    <property type="match status" value="1"/>
</dbReference>
<dbReference type="EMBL" id="FONY01000027">
    <property type="protein sequence ID" value="SFF34126.1"/>
    <property type="molecule type" value="Genomic_DNA"/>
</dbReference>
<organism evidence="3 4">
    <name type="scientific">Thermoflexibacter ruber</name>
    <dbReference type="NCBI Taxonomy" id="1003"/>
    <lineage>
        <taxon>Bacteria</taxon>
        <taxon>Pseudomonadati</taxon>
        <taxon>Bacteroidota</taxon>
        <taxon>Cytophagia</taxon>
        <taxon>Cytophagales</taxon>
        <taxon>Thermoflexibacteraceae</taxon>
        <taxon>Thermoflexibacter</taxon>
    </lineage>
</organism>
<dbReference type="GO" id="GO:0016757">
    <property type="term" value="F:glycosyltransferase activity"/>
    <property type="evidence" value="ECO:0007669"/>
    <property type="project" value="InterPro"/>
</dbReference>
<dbReference type="Pfam" id="PF13439">
    <property type="entry name" value="Glyco_transf_4"/>
    <property type="match status" value="1"/>
</dbReference>
<evidence type="ECO:0000313" key="4">
    <source>
        <dbReference type="Proteomes" id="UP000199513"/>
    </source>
</evidence>
<gene>
    <name evidence="3" type="ORF">SAMN04488541_10277</name>
</gene>
<dbReference type="InterPro" id="IPR028098">
    <property type="entry name" value="Glyco_trans_4-like_N"/>
</dbReference>
<dbReference type="Proteomes" id="UP000199513">
    <property type="component" value="Unassembled WGS sequence"/>
</dbReference>
<keyword evidence="3" id="KW-0808">Transferase</keyword>
<feature type="domain" description="Glycosyl transferase family 1" evidence="1">
    <location>
        <begin position="215"/>
        <end position="369"/>
    </location>
</feature>
<dbReference type="SUPFAM" id="SSF53756">
    <property type="entry name" value="UDP-Glycosyltransferase/glycogen phosphorylase"/>
    <property type="match status" value="1"/>
</dbReference>
<sequence>MKKPKILVLSPWYPSLANPVQGIFVQEQSALMTEDFDVRVLVGKPIYISRFDFLLQKIKTKYLKQNLPSKISPYPIAPPAAYEATYFYSPDLEAHHNLYLMEECFKTALNYWIEKENWKPDLIHAHVTNPSGIVASVLQQSFDIPFIITEHTSTFLLHEYSYYLSNRIIHNLLNANAVLVVSNHQKHLLLIHKIYRPIDVVGNLVDESHFFIKNQISEKSKFVILNTVRPSFEKDLKTFLYSVNELIKAGHEDIKVEIILSRSREDTIQFEDYEKICKDLGIAQFCHFHYIIPREEIVSFYQNCDVFVSSSIVESFGVAVCEALMCGKPIVSTANGGVEDMVNQENGIIVPLQDYQAMAEAILKIKNKEIVFDPQKIRESVVGKYGKEAFKNRLSKIYIDLVNLNQISSTT</sequence>
<feature type="domain" description="Glycosyltransferase subfamily 4-like N-terminal" evidence="2">
    <location>
        <begin position="108"/>
        <end position="208"/>
    </location>
</feature>
<dbReference type="PANTHER" id="PTHR12526">
    <property type="entry name" value="GLYCOSYLTRANSFERASE"/>
    <property type="match status" value="1"/>
</dbReference>
<evidence type="ECO:0000259" key="1">
    <source>
        <dbReference type="Pfam" id="PF00534"/>
    </source>
</evidence>
<dbReference type="RefSeq" id="WP_091547955.1">
    <property type="nucleotide sequence ID" value="NZ_FONY01000027.1"/>
</dbReference>
<proteinExistence type="predicted"/>
<dbReference type="OrthoDB" id="9795068at2"/>
<accession>A0A1I2HZW4</accession>
<dbReference type="AlphaFoldDB" id="A0A1I2HZW4"/>
<keyword evidence="4" id="KW-1185">Reference proteome</keyword>
<name>A0A1I2HZW4_9BACT</name>
<dbReference type="STRING" id="1003.SAMN04488541_10277"/>
<dbReference type="InterPro" id="IPR001296">
    <property type="entry name" value="Glyco_trans_1"/>
</dbReference>
<evidence type="ECO:0000259" key="2">
    <source>
        <dbReference type="Pfam" id="PF13439"/>
    </source>
</evidence>